<organism evidence="1">
    <name type="scientific">termite gut metagenome</name>
    <dbReference type="NCBI Taxonomy" id="433724"/>
    <lineage>
        <taxon>unclassified sequences</taxon>
        <taxon>metagenomes</taxon>
        <taxon>organismal metagenomes</taxon>
    </lineage>
</organism>
<dbReference type="AlphaFoldDB" id="A0A5J4QSI6"/>
<proteinExistence type="predicted"/>
<accession>A0A5J4QSI6</accession>
<sequence>MTATNLQQWISSPELLNKDTLYELRIALARYPYCQTLRLLYLKNLYLLHDDSFSSELRKAALYVGDRRALFYLIEGDKYVLRTETSAVGANQTLKLIDAFLSQSQTSGEVPPTSNHIEYTADYTSYLLKGDDNRTESPDVPKLHGHELIDNFIEKAKDQPLRIKPIEEDSPSEEVFPEVKDGESCFTETLAKIYIKQKKYAKALEIIRNLSIKNPEKNTYFADQIRFLEKLIINTKS</sequence>
<dbReference type="EMBL" id="SNRY01002654">
    <property type="protein sequence ID" value="KAA6324088.1"/>
    <property type="molecule type" value="Genomic_DNA"/>
</dbReference>
<reference evidence="1" key="1">
    <citation type="submission" date="2019-03" db="EMBL/GenBank/DDBJ databases">
        <title>Single cell metagenomics reveals metabolic interactions within the superorganism composed of flagellate Streblomastix strix and complex community of Bacteroidetes bacteria on its surface.</title>
        <authorList>
            <person name="Treitli S.C."/>
            <person name="Kolisko M."/>
            <person name="Husnik F."/>
            <person name="Keeling P."/>
            <person name="Hampl V."/>
        </authorList>
    </citation>
    <scope>NUCLEOTIDE SEQUENCE</scope>
    <source>
        <strain evidence="1">STM</strain>
    </source>
</reference>
<gene>
    <name evidence="1" type="ORF">EZS27_026542</name>
</gene>
<comment type="caution">
    <text evidence="1">The sequence shown here is derived from an EMBL/GenBank/DDBJ whole genome shotgun (WGS) entry which is preliminary data.</text>
</comment>
<protein>
    <recommendedName>
        <fullName evidence="2">Tetratricopeptide repeat protein</fullName>
    </recommendedName>
</protein>
<name>A0A5J4QSI6_9ZZZZ</name>
<evidence type="ECO:0000313" key="1">
    <source>
        <dbReference type="EMBL" id="KAA6324088.1"/>
    </source>
</evidence>
<evidence type="ECO:0008006" key="2">
    <source>
        <dbReference type="Google" id="ProtNLM"/>
    </source>
</evidence>